<dbReference type="AlphaFoldDB" id="A0A835KX33"/>
<keyword evidence="3" id="KW-1185">Reference proteome</keyword>
<protein>
    <recommendedName>
        <fullName evidence="4">Bifunctional inhibitor/plant lipid transfer protein/seed storage helical domain-containing protein</fullName>
    </recommendedName>
</protein>
<accession>A0A835KX33</accession>
<name>A0A835KX33_9POAL</name>
<keyword evidence="1" id="KW-0732">Signal</keyword>
<feature type="chain" id="PRO_5032608670" description="Bifunctional inhibitor/plant lipid transfer protein/seed storage helical domain-containing protein" evidence="1">
    <location>
        <begin position="27"/>
        <end position="184"/>
    </location>
</feature>
<feature type="signal peptide" evidence="1">
    <location>
        <begin position="1"/>
        <end position="26"/>
    </location>
</feature>
<evidence type="ECO:0008006" key="4">
    <source>
        <dbReference type="Google" id="ProtNLM"/>
    </source>
</evidence>
<evidence type="ECO:0000256" key="1">
    <source>
        <dbReference type="SAM" id="SignalP"/>
    </source>
</evidence>
<proteinExistence type="predicted"/>
<organism evidence="2 3">
    <name type="scientific">Digitaria exilis</name>
    <dbReference type="NCBI Taxonomy" id="1010633"/>
    <lineage>
        <taxon>Eukaryota</taxon>
        <taxon>Viridiplantae</taxon>
        <taxon>Streptophyta</taxon>
        <taxon>Embryophyta</taxon>
        <taxon>Tracheophyta</taxon>
        <taxon>Spermatophyta</taxon>
        <taxon>Magnoliopsida</taxon>
        <taxon>Liliopsida</taxon>
        <taxon>Poales</taxon>
        <taxon>Poaceae</taxon>
        <taxon>PACMAD clade</taxon>
        <taxon>Panicoideae</taxon>
        <taxon>Panicodae</taxon>
        <taxon>Paniceae</taxon>
        <taxon>Anthephorinae</taxon>
        <taxon>Digitaria</taxon>
    </lineage>
</organism>
<gene>
    <name evidence="2" type="ORF">HU200_000072</name>
</gene>
<evidence type="ECO:0000313" key="3">
    <source>
        <dbReference type="Proteomes" id="UP000636709"/>
    </source>
</evidence>
<comment type="caution">
    <text evidence="2">The sequence shown here is derived from an EMBL/GenBank/DDBJ whole genome shotgun (WGS) entry which is preliminary data.</text>
</comment>
<reference evidence="2" key="1">
    <citation type="submission" date="2020-07" db="EMBL/GenBank/DDBJ databases">
        <title>Genome sequence and genetic diversity analysis of an under-domesticated orphan crop, white fonio (Digitaria exilis).</title>
        <authorList>
            <person name="Bennetzen J.L."/>
            <person name="Chen S."/>
            <person name="Ma X."/>
            <person name="Wang X."/>
            <person name="Yssel A.E.J."/>
            <person name="Chaluvadi S.R."/>
            <person name="Johnson M."/>
            <person name="Gangashetty P."/>
            <person name="Hamidou F."/>
            <person name="Sanogo M.D."/>
            <person name="Zwaenepoel A."/>
            <person name="Wallace J."/>
            <person name="Van De Peer Y."/>
            <person name="Van Deynze A."/>
        </authorList>
    </citation>
    <scope>NUCLEOTIDE SEQUENCE</scope>
    <source>
        <tissue evidence="2">Leaves</tissue>
    </source>
</reference>
<dbReference type="Proteomes" id="UP000636709">
    <property type="component" value="Unassembled WGS sequence"/>
</dbReference>
<evidence type="ECO:0000313" key="2">
    <source>
        <dbReference type="EMBL" id="KAF8783980.1"/>
    </source>
</evidence>
<sequence>MASSGLLLLVAALVVVGLALPGGAAAQGQQGQAGTNGVVVVPADVSAACVTSFTLGSLSGQLLKCASEDEQVVRDSCCDALRFADESGGHCGCGIIKFVTQGRGINLDNVYKGKATGIGIGCQARAEQARRDAEKAAEEERAVQDREKALSKLLPCERFFERMADKDLSKLDPADARACIQATI</sequence>
<dbReference type="EMBL" id="JACEFO010000033">
    <property type="protein sequence ID" value="KAF8783980.1"/>
    <property type="molecule type" value="Genomic_DNA"/>
</dbReference>